<dbReference type="EMBL" id="BGPR01008384">
    <property type="protein sequence ID" value="GBN33461.1"/>
    <property type="molecule type" value="Genomic_DNA"/>
</dbReference>
<comment type="caution">
    <text evidence="1">The sequence shown here is derived from an EMBL/GenBank/DDBJ whole genome shotgun (WGS) entry which is preliminary data.</text>
</comment>
<sequence>MKAVSNGPHNFQP</sequence>
<dbReference type="GO" id="GO:0003964">
    <property type="term" value="F:RNA-directed DNA polymerase activity"/>
    <property type="evidence" value="ECO:0007669"/>
    <property type="project" value="UniProtKB-KW"/>
</dbReference>
<name>A0A4Y2N290_ARAVE</name>
<proteinExistence type="predicted"/>
<reference evidence="1 2" key="1">
    <citation type="journal article" date="2019" name="Sci. Rep.">
        <title>Orb-weaving spider Araneus ventricosus genome elucidates the spidroin gene catalogue.</title>
        <authorList>
            <person name="Kono N."/>
            <person name="Nakamura H."/>
            <person name="Ohtoshi R."/>
            <person name="Moran D.A.P."/>
            <person name="Shinohara A."/>
            <person name="Yoshida Y."/>
            <person name="Fujiwara M."/>
            <person name="Mori M."/>
            <person name="Tomita M."/>
            <person name="Arakawa K."/>
        </authorList>
    </citation>
    <scope>NUCLEOTIDE SEQUENCE [LARGE SCALE GENOMIC DNA]</scope>
</reference>
<evidence type="ECO:0000313" key="2">
    <source>
        <dbReference type="Proteomes" id="UP000499080"/>
    </source>
</evidence>
<keyword evidence="1" id="KW-0808">Transferase</keyword>
<feature type="non-terminal residue" evidence="1">
    <location>
        <position position="13"/>
    </location>
</feature>
<keyword evidence="2" id="KW-1185">Reference proteome</keyword>
<keyword evidence="1" id="KW-0695">RNA-directed DNA polymerase</keyword>
<gene>
    <name evidence="1" type="primary">jockeypol_71</name>
    <name evidence="1" type="ORF">AVEN_150745_1</name>
</gene>
<evidence type="ECO:0000313" key="1">
    <source>
        <dbReference type="EMBL" id="GBN33461.1"/>
    </source>
</evidence>
<accession>A0A4Y2N290</accession>
<organism evidence="1 2">
    <name type="scientific">Araneus ventricosus</name>
    <name type="common">Orbweaver spider</name>
    <name type="synonym">Epeira ventricosa</name>
    <dbReference type="NCBI Taxonomy" id="182803"/>
    <lineage>
        <taxon>Eukaryota</taxon>
        <taxon>Metazoa</taxon>
        <taxon>Ecdysozoa</taxon>
        <taxon>Arthropoda</taxon>
        <taxon>Chelicerata</taxon>
        <taxon>Arachnida</taxon>
        <taxon>Araneae</taxon>
        <taxon>Araneomorphae</taxon>
        <taxon>Entelegynae</taxon>
        <taxon>Araneoidea</taxon>
        <taxon>Araneidae</taxon>
        <taxon>Araneus</taxon>
    </lineage>
</organism>
<protein>
    <submittedName>
        <fullName evidence="1">RNA-directed DNA polymerase from mobile element jockey</fullName>
    </submittedName>
</protein>
<keyword evidence="1" id="KW-0548">Nucleotidyltransferase</keyword>
<dbReference type="Proteomes" id="UP000499080">
    <property type="component" value="Unassembled WGS sequence"/>
</dbReference>